<accession>A0A919BKR8</accession>
<dbReference type="AlphaFoldDB" id="A0A919BKR8"/>
<reference evidence="1" key="2">
    <citation type="submission" date="2020-09" db="EMBL/GenBank/DDBJ databases">
        <authorList>
            <person name="Sun Q."/>
            <person name="Kim S."/>
        </authorList>
    </citation>
    <scope>NUCLEOTIDE SEQUENCE</scope>
    <source>
        <strain evidence="1">KCTC 42731</strain>
    </source>
</reference>
<protein>
    <submittedName>
        <fullName evidence="1">Uncharacterized protein</fullName>
    </submittedName>
</protein>
<gene>
    <name evidence="1" type="ORF">GCM10017161_22920</name>
</gene>
<proteinExistence type="predicted"/>
<evidence type="ECO:0000313" key="1">
    <source>
        <dbReference type="EMBL" id="GHF94098.1"/>
    </source>
</evidence>
<keyword evidence="2" id="KW-1185">Reference proteome</keyword>
<reference evidence="1" key="1">
    <citation type="journal article" date="2014" name="Int. J. Syst. Evol. Microbiol.">
        <title>Complete genome sequence of Corynebacterium casei LMG S-19264T (=DSM 44701T), isolated from a smear-ripened cheese.</title>
        <authorList>
            <consortium name="US DOE Joint Genome Institute (JGI-PGF)"/>
            <person name="Walter F."/>
            <person name="Albersmeier A."/>
            <person name="Kalinowski J."/>
            <person name="Ruckert C."/>
        </authorList>
    </citation>
    <scope>NUCLEOTIDE SEQUENCE</scope>
    <source>
        <strain evidence="1">KCTC 42731</strain>
    </source>
</reference>
<organism evidence="1 2">
    <name type="scientific">Thalassotalea marina</name>
    <dbReference type="NCBI Taxonomy" id="1673741"/>
    <lineage>
        <taxon>Bacteria</taxon>
        <taxon>Pseudomonadati</taxon>
        <taxon>Pseudomonadota</taxon>
        <taxon>Gammaproteobacteria</taxon>
        <taxon>Alteromonadales</taxon>
        <taxon>Colwelliaceae</taxon>
        <taxon>Thalassotalea</taxon>
    </lineage>
</organism>
<dbReference type="Proteomes" id="UP000623842">
    <property type="component" value="Unassembled WGS sequence"/>
</dbReference>
<sequence>MGHRESSLFEVITLAIVYVITKDMSIEVRDRICGLDEEI</sequence>
<comment type="caution">
    <text evidence="1">The sequence shown here is derived from an EMBL/GenBank/DDBJ whole genome shotgun (WGS) entry which is preliminary data.</text>
</comment>
<name>A0A919BKR8_9GAMM</name>
<dbReference type="EMBL" id="BNCK01000005">
    <property type="protein sequence ID" value="GHF94098.1"/>
    <property type="molecule type" value="Genomic_DNA"/>
</dbReference>
<evidence type="ECO:0000313" key="2">
    <source>
        <dbReference type="Proteomes" id="UP000623842"/>
    </source>
</evidence>